<accession>A0ABR9XNC4</accession>
<evidence type="ECO:0000313" key="1">
    <source>
        <dbReference type="EMBL" id="MBE9668730.1"/>
    </source>
</evidence>
<name>A0ABR9XNC4_9SPHI</name>
<protein>
    <submittedName>
        <fullName evidence="1">Uncharacterized protein</fullName>
    </submittedName>
</protein>
<comment type="caution">
    <text evidence="1">The sequence shown here is derived from an EMBL/GenBank/DDBJ whole genome shotgun (WGS) entry which is preliminary data.</text>
</comment>
<organism evidence="1 2">
    <name type="scientific">Mucilaginibacter boryungensis</name>
    <dbReference type="NCBI Taxonomy" id="768480"/>
    <lineage>
        <taxon>Bacteria</taxon>
        <taxon>Pseudomonadati</taxon>
        <taxon>Bacteroidota</taxon>
        <taxon>Sphingobacteriia</taxon>
        <taxon>Sphingobacteriales</taxon>
        <taxon>Sphingobacteriaceae</taxon>
        <taxon>Mucilaginibacter</taxon>
    </lineage>
</organism>
<gene>
    <name evidence="1" type="ORF">IRJ18_20345</name>
</gene>
<proteinExistence type="predicted"/>
<keyword evidence="2" id="KW-1185">Reference proteome</keyword>
<dbReference type="EMBL" id="JADFFM010000002">
    <property type="protein sequence ID" value="MBE9668730.1"/>
    <property type="molecule type" value="Genomic_DNA"/>
</dbReference>
<reference evidence="1 2" key="1">
    <citation type="submission" date="2020-10" db="EMBL/GenBank/DDBJ databases">
        <title>Mucilaginibacter mali sp. nov., isolated from rhizosphere soil of apple orchard.</title>
        <authorList>
            <person name="Lee J.-S."/>
            <person name="Kim H.S."/>
            <person name="Kim J.-S."/>
        </authorList>
    </citation>
    <scope>NUCLEOTIDE SEQUENCE [LARGE SCALE GENOMIC DNA]</scope>
    <source>
        <strain evidence="1 2">KCTC 23157</strain>
    </source>
</reference>
<evidence type="ECO:0000313" key="2">
    <source>
        <dbReference type="Proteomes" id="UP000632774"/>
    </source>
</evidence>
<sequence length="172" mass="19846">MDLQRDILNNLNSRYVLVKRNDTYVIVDKQRKSMVVLDNPIINMSELIKAMINKNVEIYDNVKLLPSPTEKLVYMSESKPNSFKVFIKKIFDQDRRQTGVIISAITSSAIGRVEKKRLEEMMEQYSFNVLFPNEGLNVFSNTYSDTASIVVITGINSLPNVLLDDSRDLYNW</sequence>
<dbReference type="Proteomes" id="UP000632774">
    <property type="component" value="Unassembled WGS sequence"/>
</dbReference>
<dbReference type="RefSeq" id="WP_194108117.1">
    <property type="nucleotide sequence ID" value="NZ_JADFFM010000002.1"/>
</dbReference>